<dbReference type="RefSeq" id="WP_345248002.1">
    <property type="nucleotide sequence ID" value="NZ_BAABFO010000006.1"/>
</dbReference>
<gene>
    <name evidence="3" type="ORF">GCM10023144_15440</name>
</gene>
<evidence type="ECO:0000256" key="1">
    <source>
        <dbReference type="ARBA" id="ARBA00006987"/>
    </source>
</evidence>
<dbReference type="PANTHER" id="PTHR42928">
    <property type="entry name" value="TRICARBOXYLATE-BINDING PROTEIN"/>
    <property type="match status" value="1"/>
</dbReference>
<dbReference type="PIRSF" id="PIRSF017082">
    <property type="entry name" value="YflP"/>
    <property type="match status" value="1"/>
</dbReference>
<dbReference type="PANTHER" id="PTHR42928:SF5">
    <property type="entry name" value="BLR1237 PROTEIN"/>
    <property type="match status" value="1"/>
</dbReference>
<dbReference type="InterPro" id="IPR042100">
    <property type="entry name" value="Bug_dom1"/>
</dbReference>
<dbReference type="Gene3D" id="3.40.190.150">
    <property type="entry name" value="Bordetella uptake gene, domain 1"/>
    <property type="match status" value="1"/>
</dbReference>
<reference evidence="4" key="1">
    <citation type="journal article" date="2019" name="Int. J. Syst. Evol. Microbiol.">
        <title>The Global Catalogue of Microorganisms (GCM) 10K type strain sequencing project: providing services to taxonomists for standard genome sequencing and annotation.</title>
        <authorList>
            <consortium name="The Broad Institute Genomics Platform"/>
            <consortium name="The Broad Institute Genome Sequencing Center for Infectious Disease"/>
            <person name="Wu L."/>
            <person name="Ma J."/>
        </authorList>
    </citation>
    <scope>NUCLEOTIDE SEQUENCE [LARGE SCALE GENOMIC DNA]</scope>
    <source>
        <strain evidence="4">JCM 17666</strain>
    </source>
</reference>
<proteinExistence type="inferred from homology"/>
<evidence type="ECO:0000313" key="3">
    <source>
        <dbReference type="EMBL" id="GAA4329048.1"/>
    </source>
</evidence>
<dbReference type="Gene3D" id="3.40.190.10">
    <property type="entry name" value="Periplasmic binding protein-like II"/>
    <property type="match status" value="1"/>
</dbReference>
<dbReference type="Pfam" id="PF03401">
    <property type="entry name" value="TctC"/>
    <property type="match status" value="1"/>
</dbReference>
<protein>
    <submittedName>
        <fullName evidence="3">Tripartite tricarboxylate transporter substrate binding protein</fullName>
    </submittedName>
</protein>
<keyword evidence="2" id="KW-0732">Signal</keyword>
<feature type="chain" id="PRO_5047243416" evidence="2">
    <location>
        <begin position="19"/>
        <end position="320"/>
    </location>
</feature>
<dbReference type="EMBL" id="BAABFO010000006">
    <property type="protein sequence ID" value="GAA4329048.1"/>
    <property type="molecule type" value="Genomic_DNA"/>
</dbReference>
<comment type="caution">
    <text evidence="3">The sequence shown here is derived from an EMBL/GenBank/DDBJ whole genome shotgun (WGS) entry which is preliminary data.</text>
</comment>
<dbReference type="Proteomes" id="UP001501671">
    <property type="component" value="Unassembled WGS sequence"/>
</dbReference>
<dbReference type="SUPFAM" id="SSF53850">
    <property type="entry name" value="Periplasmic binding protein-like II"/>
    <property type="match status" value="1"/>
</dbReference>
<accession>A0ABP8GRX5</accession>
<keyword evidence="4" id="KW-1185">Reference proteome</keyword>
<dbReference type="InterPro" id="IPR005064">
    <property type="entry name" value="BUG"/>
</dbReference>
<sequence>MKKTVAALALGAACAAQAGTDVQSFPHSPVTIIVPVAAGGGLDALARTMAPYLGERWKQPVVVVNRPGVGGWVGAVAAAKSPPDGYTLLIAHDALVISNKFLTKDQPIDLDKDLAPIAPLVQANQMLLAAPSVQAGDLAAFVRLAKANPGKYSYGSYGPGSPPQLAWASLAHNEGLDLLEVPYKGIAPSIQAVLSDEVQLSLSSGQVAGKLMEAGRLKALAVASPQRDPRYPDIKTTAELGYPYLQLSIWHSLFAPGGTPPELTEKIAADVRAVLKNPDFLKKIPDFMPLDGGPAALSRRIAEESKRTKAMIDIAGVVPQ</sequence>
<evidence type="ECO:0000313" key="4">
    <source>
        <dbReference type="Proteomes" id="UP001501671"/>
    </source>
</evidence>
<feature type="signal peptide" evidence="2">
    <location>
        <begin position="1"/>
        <end position="18"/>
    </location>
</feature>
<dbReference type="CDD" id="cd07012">
    <property type="entry name" value="PBP2_Bug_TTT"/>
    <property type="match status" value="1"/>
</dbReference>
<comment type="similarity">
    <text evidence="1">Belongs to the UPF0065 (bug) family.</text>
</comment>
<name>A0ABP8GRX5_9BURK</name>
<evidence type="ECO:0000256" key="2">
    <source>
        <dbReference type="SAM" id="SignalP"/>
    </source>
</evidence>
<organism evidence="3 4">
    <name type="scientific">Pigmentiphaga soli</name>
    <dbReference type="NCBI Taxonomy" id="1007095"/>
    <lineage>
        <taxon>Bacteria</taxon>
        <taxon>Pseudomonadati</taxon>
        <taxon>Pseudomonadota</taxon>
        <taxon>Betaproteobacteria</taxon>
        <taxon>Burkholderiales</taxon>
        <taxon>Alcaligenaceae</taxon>
        <taxon>Pigmentiphaga</taxon>
    </lineage>
</organism>